<dbReference type="OrthoDB" id="9813718at2"/>
<feature type="transmembrane region" description="Helical" evidence="1">
    <location>
        <begin position="145"/>
        <end position="163"/>
    </location>
</feature>
<feature type="transmembrane region" description="Helical" evidence="1">
    <location>
        <begin position="399"/>
        <end position="419"/>
    </location>
</feature>
<proteinExistence type="predicted"/>
<feature type="transmembrane region" description="Helical" evidence="1">
    <location>
        <begin position="38"/>
        <end position="57"/>
    </location>
</feature>
<organism evidence="4 5">
    <name type="scientific">Rhodobacter ferrooxidans</name>
    <dbReference type="NCBI Taxonomy" id="371731"/>
    <lineage>
        <taxon>Bacteria</taxon>
        <taxon>Pseudomonadati</taxon>
        <taxon>Pseudomonadota</taxon>
        <taxon>Alphaproteobacteria</taxon>
        <taxon>Rhodobacterales</taxon>
        <taxon>Rhodobacter group</taxon>
        <taxon>Rhodobacter</taxon>
    </lineage>
</organism>
<feature type="transmembrane region" description="Helical" evidence="1">
    <location>
        <begin position="63"/>
        <end position="82"/>
    </location>
</feature>
<keyword evidence="1" id="KW-0472">Membrane</keyword>
<feature type="transmembrane region" description="Helical" evidence="1">
    <location>
        <begin position="237"/>
        <end position="260"/>
    </location>
</feature>
<dbReference type="RefSeq" id="WP_008027442.1">
    <property type="nucleotide sequence ID" value="NZ_ACYY01000002.1"/>
</dbReference>
<gene>
    <name evidence="4" type="ORF">Rsw2DRAFT_0359</name>
</gene>
<evidence type="ECO:0000313" key="4">
    <source>
        <dbReference type="EMBL" id="EEW26556.1"/>
    </source>
</evidence>
<keyword evidence="1" id="KW-1133">Transmembrane helix</keyword>
<name>C8RX31_9RHOB</name>
<feature type="transmembrane region" description="Helical" evidence="1">
    <location>
        <begin position="337"/>
        <end position="359"/>
    </location>
</feature>
<dbReference type="STRING" id="371731.Rsw2DRAFT_0359"/>
<dbReference type="eggNOG" id="COG3174">
    <property type="taxonomic scope" value="Bacteria"/>
</dbReference>
<dbReference type="InterPro" id="IPR025105">
    <property type="entry name" value="DUF4010"/>
</dbReference>
<feature type="transmembrane region" description="Helical" evidence="1">
    <location>
        <begin position="175"/>
        <end position="196"/>
    </location>
</feature>
<keyword evidence="1" id="KW-0812">Transmembrane</keyword>
<feature type="transmembrane region" description="Helical" evidence="1">
    <location>
        <begin position="203"/>
        <end position="225"/>
    </location>
</feature>
<evidence type="ECO:0000313" key="5">
    <source>
        <dbReference type="Proteomes" id="UP000010121"/>
    </source>
</evidence>
<feature type="domain" description="MgtC/SapB/SrpB/YhiD N-terminal" evidence="2">
    <location>
        <begin position="10"/>
        <end position="135"/>
    </location>
</feature>
<feature type="transmembrane region" description="Helical" evidence="1">
    <location>
        <begin position="308"/>
        <end position="330"/>
    </location>
</feature>
<evidence type="ECO:0000259" key="2">
    <source>
        <dbReference type="Pfam" id="PF02308"/>
    </source>
</evidence>
<feature type="transmembrane region" description="Helical" evidence="1">
    <location>
        <begin position="267"/>
        <end position="288"/>
    </location>
</feature>
<sequence length="420" mass="43142">MSELDPFMRLGVALAIGLMVGLERGWRTRGTEDNSRAAGLRTFGISGLMGGVCGVLVPNLGPLFVGLAFLAFTAVFGGFFWLEARQNRVFSATSVVAGMLTFLLGVLAAAGDIQLAIAAAVVMTVLLALREPLHRWVASVTWEEIRAALILLVMSFLLLPMLPNRALDPWGAVNLYEVWLLAIMIALISFAGYVAVRLFGDRLGIIVTAAAGGLASSTATTLTFARLGREAPGAENLLAGGILISGMVMLLRVGVIAVALNNALLGLLWQPLLAAALVMAAAALAMIYAPHRSHAAQPGPHLTISNPLVLGASLKLAGLIALVMLAATLVQRAYGDMGVLIVAAASGIADVDAITISMARMNDGLALAAQAILLAVTVNTVSKAVIAAWVGGVAVGSRVALASLAALLAGAGVFSLLVAG</sequence>
<accession>C8RX31</accession>
<dbReference type="PANTHER" id="PTHR39084">
    <property type="entry name" value="MEMBRANE PROTEIN-RELATED"/>
    <property type="match status" value="1"/>
</dbReference>
<evidence type="ECO:0000256" key="1">
    <source>
        <dbReference type="SAM" id="Phobius"/>
    </source>
</evidence>
<dbReference type="Proteomes" id="UP000010121">
    <property type="component" value="Unassembled WGS sequence"/>
</dbReference>
<dbReference type="InterPro" id="IPR049177">
    <property type="entry name" value="MgtC_SapB_SrpB_YhiD_N"/>
</dbReference>
<comment type="caution">
    <text evidence="4">The sequence shown here is derived from an EMBL/GenBank/DDBJ whole genome shotgun (WGS) entry which is preliminary data.</text>
</comment>
<dbReference type="AlphaFoldDB" id="C8RX31"/>
<dbReference type="PANTHER" id="PTHR39084:SF1">
    <property type="entry name" value="DUF4010 DOMAIN-CONTAINING PROTEIN"/>
    <property type="match status" value="1"/>
</dbReference>
<feature type="transmembrane region" description="Helical" evidence="1">
    <location>
        <begin position="89"/>
        <end position="109"/>
    </location>
</feature>
<evidence type="ECO:0000259" key="3">
    <source>
        <dbReference type="Pfam" id="PF13194"/>
    </source>
</evidence>
<dbReference type="EMBL" id="ACYY01000002">
    <property type="protein sequence ID" value="EEW26556.1"/>
    <property type="molecule type" value="Genomic_DNA"/>
</dbReference>
<protein>
    <submittedName>
        <fullName evidence="4">Membrane protein</fullName>
    </submittedName>
</protein>
<dbReference type="Pfam" id="PF02308">
    <property type="entry name" value="MgtC"/>
    <property type="match status" value="1"/>
</dbReference>
<keyword evidence="5" id="KW-1185">Reference proteome</keyword>
<reference evidence="4 5" key="1">
    <citation type="submission" date="2009-08" db="EMBL/GenBank/DDBJ databases">
        <title>The draft genome of Rhodobacter sp. SW2.</title>
        <authorList>
            <consortium name="US DOE Joint Genome Institute (JGI-PGF)"/>
            <person name="Lucas S."/>
            <person name="Copeland A."/>
            <person name="Lapidus A."/>
            <person name="Glavina del Rio T."/>
            <person name="Tice H."/>
            <person name="Bruce D."/>
            <person name="Goodwin L."/>
            <person name="Pitluck S."/>
            <person name="Larimer F."/>
            <person name="Land M.L."/>
            <person name="Hauser L."/>
            <person name="Emerson D."/>
        </authorList>
    </citation>
    <scope>NUCLEOTIDE SEQUENCE [LARGE SCALE GENOMIC DNA]</scope>
    <source>
        <strain evidence="4 5">SW2</strain>
    </source>
</reference>
<dbReference type="Pfam" id="PF13194">
    <property type="entry name" value="DUF4010"/>
    <property type="match status" value="1"/>
</dbReference>
<feature type="domain" description="DUF4010" evidence="3">
    <location>
        <begin position="183"/>
        <end position="391"/>
    </location>
</feature>
<feature type="transmembrane region" description="Helical" evidence="1">
    <location>
        <begin position="115"/>
        <end position="133"/>
    </location>
</feature>
<feature type="transmembrane region" description="Helical" evidence="1">
    <location>
        <begin position="365"/>
        <end position="392"/>
    </location>
</feature>